<sequence>MTDLRTPSLRGCFCCGRSSPSLSNLSRRGFMLGSGALAISAAMGRDRAGAQPVEAKPFRIDVHHHLSPPTYVTASNDGGFGDPLMKNWTIEKSLADMDKAGIATAMLSVTTPAVNFTKGDAARKLCRESNEYAAKLVADYPGRFGNFAMLPLSDAEGSLRELTYALDTLKADGIALMTSYGDKWLGDPLFLPVMEELNRRKALVYTHPTAANCCVNLAPTQPPVMIEFGTDTTRTIADIIFSGNARRFPEIRWIFSHAGGTMPFLIERFVRHPLLVPKAKETVPDGTLTELKRFFYDTAQTSNRGAMSALAAIIPPSQIVFGTDFPYRTGIDHVKGLREAGVFTDDQIAAIERGNALKLLPRLAS</sequence>
<protein>
    <submittedName>
        <fullName evidence="3">TIM-barrel fold metal-dependent hydrolase</fullName>
        <ecNumber evidence="3">4.1.1.52</ecNumber>
    </submittedName>
</protein>
<feature type="domain" description="Amidohydrolase-related" evidence="2">
    <location>
        <begin position="60"/>
        <end position="361"/>
    </location>
</feature>
<reference evidence="3 4" key="1">
    <citation type="submission" date="2024-02" db="EMBL/GenBank/DDBJ databases">
        <title>Adaptive strategies in a cosmopolitan and abundant soil bacterium.</title>
        <authorList>
            <person name="Carini P."/>
        </authorList>
    </citation>
    <scope>NUCLEOTIDE SEQUENCE [LARGE SCALE GENOMIC DNA]</scope>
    <source>
        <strain evidence="3 4">AZCC 1608</strain>
    </source>
</reference>
<organism evidence="3 4">
    <name type="scientific">Bradyrhizobium algeriense</name>
    <dbReference type="NCBI Taxonomy" id="634784"/>
    <lineage>
        <taxon>Bacteria</taxon>
        <taxon>Pseudomonadati</taxon>
        <taxon>Pseudomonadota</taxon>
        <taxon>Alphaproteobacteria</taxon>
        <taxon>Hyphomicrobiales</taxon>
        <taxon>Nitrobacteraceae</taxon>
        <taxon>Bradyrhizobium</taxon>
    </lineage>
</organism>
<dbReference type="RefSeq" id="WP_334480615.1">
    <property type="nucleotide sequence ID" value="NZ_JAZHRV010000001.1"/>
</dbReference>
<dbReference type="EC" id="4.1.1.52" evidence="3"/>
<keyword evidence="1 3" id="KW-0456">Lyase</keyword>
<evidence type="ECO:0000256" key="1">
    <source>
        <dbReference type="ARBA" id="ARBA00023239"/>
    </source>
</evidence>
<evidence type="ECO:0000313" key="4">
    <source>
        <dbReference type="Proteomes" id="UP001364224"/>
    </source>
</evidence>
<evidence type="ECO:0000259" key="2">
    <source>
        <dbReference type="Pfam" id="PF04909"/>
    </source>
</evidence>
<dbReference type="GO" id="GO:0016787">
    <property type="term" value="F:hydrolase activity"/>
    <property type="evidence" value="ECO:0007669"/>
    <property type="project" value="UniProtKB-KW"/>
</dbReference>
<name>A0ABU8BAE2_9BRAD</name>
<gene>
    <name evidence="3" type="ORF">V1286_003038</name>
</gene>
<dbReference type="CDD" id="cd01292">
    <property type="entry name" value="metallo-dependent_hydrolases"/>
    <property type="match status" value="1"/>
</dbReference>
<dbReference type="Pfam" id="PF04909">
    <property type="entry name" value="Amidohydro_2"/>
    <property type="match status" value="1"/>
</dbReference>
<dbReference type="InterPro" id="IPR032465">
    <property type="entry name" value="ACMSD"/>
</dbReference>
<keyword evidence="4" id="KW-1185">Reference proteome</keyword>
<dbReference type="PANTHER" id="PTHR21240">
    <property type="entry name" value="2-AMINO-3-CARBOXYLMUCONATE-6-SEMIALDEHYDE DECARBOXYLASE"/>
    <property type="match status" value="1"/>
</dbReference>
<dbReference type="InterPro" id="IPR006680">
    <property type="entry name" value="Amidohydro-rel"/>
</dbReference>
<dbReference type="PROSITE" id="PS51318">
    <property type="entry name" value="TAT"/>
    <property type="match status" value="1"/>
</dbReference>
<dbReference type="GO" id="GO:0047596">
    <property type="term" value="F:6-methylsalicylate decarboxylase activity"/>
    <property type="evidence" value="ECO:0007669"/>
    <property type="project" value="UniProtKB-EC"/>
</dbReference>
<keyword evidence="3" id="KW-0378">Hydrolase</keyword>
<dbReference type="Gene3D" id="3.20.20.140">
    <property type="entry name" value="Metal-dependent hydrolases"/>
    <property type="match status" value="1"/>
</dbReference>
<evidence type="ECO:0000313" key="3">
    <source>
        <dbReference type="EMBL" id="MEH2555509.1"/>
    </source>
</evidence>
<proteinExistence type="predicted"/>
<dbReference type="InterPro" id="IPR032466">
    <property type="entry name" value="Metal_Hydrolase"/>
</dbReference>
<comment type="caution">
    <text evidence="3">The sequence shown here is derived from an EMBL/GenBank/DDBJ whole genome shotgun (WGS) entry which is preliminary data.</text>
</comment>
<dbReference type="Proteomes" id="UP001364224">
    <property type="component" value="Unassembled WGS sequence"/>
</dbReference>
<accession>A0ABU8BAE2</accession>
<dbReference type="EMBL" id="JAZHRV010000001">
    <property type="protein sequence ID" value="MEH2555509.1"/>
    <property type="molecule type" value="Genomic_DNA"/>
</dbReference>
<dbReference type="PANTHER" id="PTHR21240:SF28">
    <property type="entry name" value="ISO-OROTATE DECARBOXYLASE (EUROFUNG)"/>
    <property type="match status" value="1"/>
</dbReference>
<dbReference type="InterPro" id="IPR006311">
    <property type="entry name" value="TAT_signal"/>
</dbReference>
<dbReference type="SUPFAM" id="SSF51556">
    <property type="entry name" value="Metallo-dependent hydrolases"/>
    <property type="match status" value="1"/>
</dbReference>